<dbReference type="Pfam" id="PF00202">
    <property type="entry name" value="Aminotran_3"/>
    <property type="match status" value="1"/>
</dbReference>
<dbReference type="Gene3D" id="3.40.640.10">
    <property type="entry name" value="Type I PLP-dependent aspartate aminotransferase-like (Major domain)"/>
    <property type="match status" value="1"/>
</dbReference>
<dbReference type="InterPro" id="IPR049704">
    <property type="entry name" value="Aminotrans_3_PPA_site"/>
</dbReference>
<dbReference type="Proteomes" id="UP000567246">
    <property type="component" value="Unassembled WGS sequence"/>
</dbReference>
<comment type="similarity">
    <text evidence="4 16">Belongs to the class-III pyridoxal-phosphate-dependent aminotransferase family.</text>
</comment>
<evidence type="ECO:0000256" key="13">
    <source>
        <dbReference type="ARBA" id="ARBA00031787"/>
    </source>
</evidence>
<comment type="cofactor">
    <cofactor evidence="2">
        <name>pyridoxal 5'-phosphate</name>
        <dbReference type="ChEBI" id="CHEBI:597326"/>
    </cofactor>
</comment>
<keyword evidence="9 16" id="KW-0663">Pyridoxal phosphate</keyword>
<evidence type="ECO:0000256" key="8">
    <source>
        <dbReference type="ARBA" id="ARBA00022679"/>
    </source>
</evidence>
<dbReference type="GO" id="GO:0009448">
    <property type="term" value="P:gamma-aminobutyric acid metabolic process"/>
    <property type="evidence" value="ECO:0007669"/>
    <property type="project" value="InterPro"/>
</dbReference>
<evidence type="ECO:0000313" key="19">
    <source>
        <dbReference type="Proteomes" id="UP000567246"/>
    </source>
</evidence>
<evidence type="ECO:0000256" key="5">
    <source>
        <dbReference type="ARBA" id="ARBA00012876"/>
    </source>
</evidence>
<evidence type="ECO:0000313" key="18">
    <source>
        <dbReference type="EMBL" id="MBB5848274.1"/>
    </source>
</evidence>
<keyword evidence="7 18" id="KW-0032">Aminotransferase</keyword>
<keyword evidence="8 18" id="KW-0808">Transferase</keyword>
<dbReference type="InterPro" id="IPR004632">
    <property type="entry name" value="4NH2But_aminotransferase_bac"/>
</dbReference>
<dbReference type="PIRSF" id="PIRSF000521">
    <property type="entry name" value="Transaminase_4ab_Lys_Orn"/>
    <property type="match status" value="1"/>
</dbReference>
<dbReference type="Gene3D" id="3.90.1150.10">
    <property type="entry name" value="Aspartate Aminotransferase, domain 1"/>
    <property type="match status" value="1"/>
</dbReference>
<evidence type="ECO:0000256" key="6">
    <source>
        <dbReference type="ARBA" id="ARBA00012912"/>
    </source>
</evidence>
<dbReference type="GO" id="GO:0042802">
    <property type="term" value="F:identical protein binding"/>
    <property type="evidence" value="ECO:0007669"/>
    <property type="project" value="TreeGrafter"/>
</dbReference>
<dbReference type="InterPro" id="IPR015424">
    <property type="entry name" value="PyrdxlP-dep_Trfase"/>
</dbReference>
<sequence>MSSTPDLEQSRHLATALPGPRSQALAERQKAAVPAGVATTMPVYAARAAGGILEDVDGNRLIDLASGIAVTSVGAAHPRVVAAVQEQVAQFTHTSFMITPYEGYVAVAEQLDRTAPISGQTRTALFNSGAEAVENAVKVARSYTGKQAVAAFDHAYHGRTTLTMALTAKNMPYKHHFGPFAPEIYRVPGSYPLRDGLSGAEAAQHAISALEKQIGAENLAAVIMEPIQGEGGFIVPAEGFLPAVVEWCKANDVLFIADEVQSGVARTGSWFACEAEGVEPDLMTTAKGIAGGMPLSGVTGRAEVMDSVHPGGLGGTYGGNPVATAAALAVFEAIEDEDLLAKATRIEQVIREHFDQNADDRIAEVRGRGAMMAIELVEPGTREPDAALTAAVAAAVRATGVILLTCGTYGNVIRFLPPLTIGEDLLKEGLSEVTKALQSA</sequence>
<evidence type="ECO:0000256" key="1">
    <source>
        <dbReference type="ARBA" id="ARBA00001750"/>
    </source>
</evidence>
<evidence type="ECO:0000256" key="16">
    <source>
        <dbReference type="RuleBase" id="RU003560"/>
    </source>
</evidence>
<dbReference type="EC" id="2.6.1.22" evidence="5"/>
<dbReference type="EC" id="2.6.1.19" evidence="6"/>
<evidence type="ECO:0000256" key="9">
    <source>
        <dbReference type="ARBA" id="ARBA00022898"/>
    </source>
</evidence>
<dbReference type="InterPro" id="IPR005814">
    <property type="entry name" value="Aminotrans_3"/>
</dbReference>
<protein>
    <recommendedName>
        <fullName evidence="12">(S)-3-amino-2-methylpropionate transaminase</fullName>
        <ecNumber evidence="6">2.6.1.19</ecNumber>
        <ecNumber evidence="5">2.6.1.22</ecNumber>
    </recommendedName>
    <alternativeName>
        <fullName evidence="13">GABA aminotransferase</fullName>
    </alternativeName>
    <alternativeName>
        <fullName evidence="11">Gamma-amino-N-butyrate transaminase</fullName>
    </alternativeName>
    <alternativeName>
        <fullName evidence="15">Glutamate:succinic semialdehyde transaminase</fullName>
    </alternativeName>
    <alternativeName>
        <fullName evidence="10">L-AIBAT</fullName>
    </alternativeName>
</protein>
<name>A0A7W9JIK0_9MICC</name>
<evidence type="ECO:0000256" key="14">
    <source>
        <dbReference type="ARBA" id="ARBA00048021"/>
    </source>
</evidence>
<evidence type="ECO:0000256" key="15">
    <source>
        <dbReference type="ARBA" id="ARBA00050054"/>
    </source>
</evidence>
<feature type="region of interest" description="Disordered" evidence="17">
    <location>
        <begin position="1"/>
        <end position="21"/>
    </location>
</feature>
<dbReference type="FunFam" id="3.40.640.10:FF:000013">
    <property type="entry name" value="4-aminobutyrate aminotransferase"/>
    <property type="match status" value="1"/>
</dbReference>
<dbReference type="PANTHER" id="PTHR11986:SF79">
    <property type="entry name" value="ACETYLORNITHINE AMINOTRANSFERASE, MITOCHONDRIAL"/>
    <property type="match status" value="1"/>
</dbReference>
<dbReference type="RefSeq" id="WP_184171259.1">
    <property type="nucleotide sequence ID" value="NZ_BAABAG010000008.1"/>
</dbReference>
<dbReference type="InterPro" id="IPR050103">
    <property type="entry name" value="Class-III_PLP-dep_AT"/>
</dbReference>
<evidence type="ECO:0000256" key="10">
    <source>
        <dbReference type="ARBA" id="ARBA00029760"/>
    </source>
</evidence>
<dbReference type="GO" id="GO:0030170">
    <property type="term" value="F:pyridoxal phosphate binding"/>
    <property type="evidence" value="ECO:0007669"/>
    <property type="project" value="InterPro"/>
</dbReference>
<dbReference type="InterPro" id="IPR015422">
    <property type="entry name" value="PyrdxlP-dep_Trfase_small"/>
</dbReference>
<evidence type="ECO:0000256" key="12">
    <source>
        <dbReference type="ARBA" id="ARBA00030857"/>
    </source>
</evidence>
<dbReference type="PANTHER" id="PTHR11986">
    <property type="entry name" value="AMINOTRANSFERASE CLASS III"/>
    <property type="match status" value="1"/>
</dbReference>
<evidence type="ECO:0000256" key="17">
    <source>
        <dbReference type="SAM" id="MobiDB-lite"/>
    </source>
</evidence>
<organism evidence="18 19">
    <name type="scientific">Micrococcus endophyticus</name>
    <dbReference type="NCBI Taxonomy" id="455343"/>
    <lineage>
        <taxon>Bacteria</taxon>
        <taxon>Bacillati</taxon>
        <taxon>Actinomycetota</taxon>
        <taxon>Actinomycetes</taxon>
        <taxon>Micrococcales</taxon>
        <taxon>Micrococcaceae</taxon>
        <taxon>Micrococcus</taxon>
    </lineage>
</organism>
<dbReference type="GO" id="GO:0047298">
    <property type="term" value="F:(S)-3-amino-2-methylpropionate transaminase activity"/>
    <property type="evidence" value="ECO:0007669"/>
    <property type="project" value="UniProtKB-EC"/>
</dbReference>
<comment type="pathway">
    <text evidence="3">Amino-acid degradation; 4-aminobutanoate degradation.</text>
</comment>
<evidence type="ECO:0000256" key="4">
    <source>
        <dbReference type="ARBA" id="ARBA00008954"/>
    </source>
</evidence>
<dbReference type="CDD" id="cd00610">
    <property type="entry name" value="OAT_like"/>
    <property type="match status" value="1"/>
</dbReference>
<evidence type="ECO:0000256" key="3">
    <source>
        <dbReference type="ARBA" id="ARBA00005176"/>
    </source>
</evidence>
<proteinExistence type="inferred from homology"/>
<comment type="catalytic activity">
    <reaction evidence="1">
        <text>(S)-3-amino-2-methylpropanoate + 2-oxoglutarate = 2-methyl-3-oxopropanoate + L-glutamate</text>
        <dbReference type="Rhea" id="RHEA:13993"/>
        <dbReference type="ChEBI" id="CHEBI:16810"/>
        <dbReference type="ChEBI" id="CHEBI:29985"/>
        <dbReference type="ChEBI" id="CHEBI:57700"/>
        <dbReference type="ChEBI" id="CHEBI:58655"/>
        <dbReference type="EC" id="2.6.1.22"/>
    </reaction>
</comment>
<gene>
    <name evidence="18" type="ORF">HDA33_000838</name>
</gene>
<dbReference type="AlphaFoldDB" id="A0A7W9JIK0"/>
<evidence type="ECO:0000256" key="11">
    <source>
        <dbReference type="ARBA" id="ARBA00030204"/>
    </source>
</evidence>
<comment type="catalytic activity">
    <reaction evidence="14">
        <text>4-aminobutanoate + 2-oxoglutarate = succinate semialdehyde + L-glutamate</text>
        <dbReference type="Rhea" id="RHEA:23352"/>
        <dbReference type="ChEBI" id="CHEBI:16810"/>
        <dbReference type="ChEBI" id="CHEBI:29985"/>
        <dbReference type="ChEBI" id="CHEBI:57706"/>
        <dbReference type="ChEBI" id="CHEBI:59888"/>
        <dbReference type="EC" id="2.6.1.19"/>
    </reaction>
</comment>
<dbReference type="GO" id="GO:0034386">
    <property type="term" value="F:4-aminobutyrate:2-oxoglutarate transaminase activity"/>
    <property type="evidence" value="ECO:0007669"/>
    <property type="project" value="UniProtKB-EC"/>
</dbReference>
<reference evidence="18 19" key="1">
    <citation type="submission" date="2020-08" db="EMBL/GenBank/DDBJ databases">
        <title>Sequencing the genomes of 1000 actinobacteria strains.</title>
        <authorList>
            <person name="Klenk H.-P."/>
        </authorList>
    </citation>
    <scope>NUCLEOTIDE SEQUENCE [LARGE SCALE GENOMIC DNA]</scope>
    <source>
        <strain evidence="18 19">DSM 17945</strain>
    </source>
</reference>
<dbReference type="SUPFAM" id="SSF53383">
    <property type="entry name" value="PLP-dependent transferases"/>
    <property type="match status" value="1"/>
</dbReference>
<comment type="caution">
    <text evidence="18">The sequence shown here is derived from an EMBL/GenBank/DDBJ whole genome shotgun (WGS) entry which is preliminary data.</text>
</comment>
<dbReference type="EMBL" id="JACHMW010000001">
    <property type="protein sequence ID" value="MBB5848274.1"/>
    <property type="molecule type" value="Genomic_DNA"/>
</dbReference>
<accession>A0A7W9JIK0</accession>
<dbReference type="NCBIfam" id="NF004714">
    <property type="entry name" value="PRK06058.1"/>
    <property type="match status" value="1"/>
</dbReference>
<dbReference type="InterPro" id="IPR015421">
    <property type="entry name" value="PyrdxlP-dep_Trfase_major"/>
</dbReference>
<dbReference type="PROSITE" id="PS00600">
    <property type="entry name" value="AA_TRANSFER_CLASS_3"/>
    <property type="match status" value="1"/>
</dbReference>
<evidence type="ECO:0000256" key="7">
    <source>
        <dbReference type="ARBA" id="ARBA00022576"/>
    </source>
</evidence>
<evidence type="ECO:0000256" key="2">
    <source>
        <dbReference type="ARBA" id="ARBA00001933"/>
    </source>
</evidence>
<dbReference type="NCBIfam" id="TIGR00700">
    <property type="entry name" value="GABAtrnsam"/>
    <property type="match status" value="1"/>
</dbReference>
<keyword evidence="19" id="KW-1185">Reference proteome</keyword>